<dbReference type="Gene3D" id="1.20.120.570">
    <property type="entry name" value="YkyA-like"/>
    <property type="match status" value="1"/>
</dbReference>
<keyword evidence="2" id="KW-0449">Lipoprotein</keyword>
<dbReference type="Proteomes" id="UP000242662">
    <property type="component" value="Unassembled WGS sequence"/>
</dbReference>
<accession>A0A1G6ISJ9</accession>
<dbReference type="InterPro" id="IPR036785">
    <property type="entry name" value="YkyA-like_sf"/>
</dbReference>
<keyword evidence="3" id="KW-1185">Reference proteome</keyword>
<keyword evidence="1" id="KW-0175">Coiled coil</keyword>
<name>A0A1G6ISJ9_9BACI</name>
<protein>
    <submittedName>
        <fullName evidence="2">Cell-wall binding lipoprotein</fullName>
    </submittedName>
</protein>
<dbReference type="STRING" id="1464122.SAMN05421737_105155"/>
<sequence>MAKSRWFMLGFCFLILFLSGCGTTKEKVQRYLDDAAREEQVFQEQQQLLKEAEEAETKLYEQLLALEQQQYDQSVFLADQAVQSVQKRRELVEKEKESVEKGYEVFEQAVPLFKELNEEQLVVQAKKVREAMEKRYDLYMSLHETYGSFLDLTEKLYHLLQEEEVSLEMFQVQVEKVAGAYEELSQLTDRFNEQTDTYNEEKKNLYKIMQ</sequence>
<dbReference type="RefSeq" id="WP_090775509.1">
    <property type="nucleotide sequence ID" value="NZ_FMYM01000005.1"/>
</dbReference>
<evidence type="ECO:0000256" key="1">
    <source>
        <dbReference type="SAM" id="Coils"/>
    </source>
</evidence>
<evidence type="ECO:0000313" key="3">
    <source>
        <dbReference type="Proteomes" id="UP000242662"/>
    </source>
</evidence>
<dbReference type="Pfam" id="PF10368">
    <property type="entry name" value="YkyA"/>
    <property type="match status" value="1"/>
</dbReference>
<evidence type="ECO:0000313" key="2">
    <source>
        <dbReference type="EMBL" id="SDC09542.1"/>
    </source>
</evidence>
<dbReference type="OrthoDB" id="2576511at2"/>
<gene>
    <name evidence="2" type="ORF">SAMN05421737_105155</name>
</gene>
<dbReference type="AlphaFoldDB" id="A0A1G6ISJ9"/>
<reference evidence="3" key="1">
    <citation type="submission" date="2016-09" db="EMBL/GenBank/DDBJ databases">
        <authorList>
            <person name="Varghese N."/>
            <person name="Submissions S."/>
        </authorList>
    </citation>
    <scope>NUCLEOTIDE SEQUENCE [LARGE SCALE GENOMIC DNA]</scope>
    <source>
        <strain evidence="3">25nlg</strain>
    </source>
</reference>
<organism evidence="2 3">
    <name type="scientific">Shouchella lonarensis</name>
    <dbReference type="NCBI Taxonomy" id="1464122"/>
    <lineage>
        <taxon>Bacteria</taxon>
        <taxon>Bacillati</taxon>
        <taxon>Bacillota</taxon>
        <taxon>Bacilli</taxon>
        <taxon>Bacillales</taxon>
        <taxon>Bacillaceae</taxon>
        <taxon>Shouchella</taxon>
    </lineage>
</organism>
<dbReference type="PROSITE" id="PS51257">
    <property type="entry name" value="PROKAR_LIPOPROTEIN"/>
    <property type="match status" value="1"/>
</dbReference>
<feature type="coiled-coil region" evidence="1">
    <location>
        <begin position="35"/>
        <end position="102"/>
    </location>
</feature>
<dbReference type="EMBL" id="FMYM01000005">
    <property type="protein sequence ID" value="SDC09542.1"/>
    <property type="molecule type" value="Genomic_DNA"/>
</dbReference>
<dbReference type="InterPro" id="IPR019454">
    <property type="entry name" value="Lipoprot_YkyA-like"/>
</dbReference>
<dbReference type="SUPFAM" id="SSF140423">
    <property type="entry name" value="MW0975(SA0943)-like"/>
    <property type="match status" value="1"/>
</dbReference>
<proteinExistence type="predicted"/>